<dbReference type="PANTHER" id="PTHR43976">
    <property type="entry name" value="SHORT CHAIN DEHYDROGENASE"/>
    <property type="match status" value="1"/>
</dbReference>
<protein>
    <submittedName>
        <fullName evidence="2">SDR family NAD(P)-dependent oxidoreductase</fullName>
    </submittedName>
</protein>
<dbReference type="InterPro" id="IPR020904">
    <property type="entry name" value="Sc_DH/Rdtase_CS"/>
</dbReference>
<dbReference type="InterPro" id="IPR036291">
    <property type="entry name" value="NAD(P)-bd_dom_sf"/>
</dbReference>
<dbReference type="Proteomes" id="UP000435648">
    <property type="component" value="Chromosome"/>
</dbReference>
<dbReference type="OrthoDB" id="9792355at2"/>
<dbReference type="KEGG" id="siw:GH266_19705"/>
<gene>
    <name evidence="2" type="ORF">GH266_19705</name>
</gene>
<evidence type="ECO:0000313" key="2">
    <source>
        <dbReference type="EMBL" id="QGZ36513.1"/>
    </source>
</evidence>
<comment type="similarity">
    <text evidence="1">Belongs to the short-chain dehydrogenases/reductases (SDR) family.</text>
</comment>
<dbReference type="InterPro" id="IPR002347">
    <property type="entry name" value="SDR_fam"/>
</dbReference>
<sequence>MLNPEGRVVMVSGASRGIGLAITRKLLDKGYSVSAGARNPDALAGLLGDAPGDRFLCARYDAGERATHGEWLAATLARFGRLDGLVNNAGTSNTFSIESGEEEDLDALWTINVKGPLFLTRACLPHLKAAGSGRVINVASLSGKRVRNENVAYNMTKHALMALTHGTRRIGWDHGVRATAVCPSFVATDLTDGVTKISREEMIHPDDFAEITALALALPNTAAMAEMLVNCRLEDTL</sequence>
<proteinExistence type="inferred from homology"/>
<reference evidence="2 3" key="1">
    <citation type="submission" date="2019-12" db="EMBL/GenBank/DDBJ databases">
        <title>The genome of Stappia indica PHM037.</title>
        <authorList>
            <person name="Kacar D."/>
            <person name="Galan B."/>
            <person name="Canedo L."/>
            <person name="Rodriguez P."/>
            <person name="de la Calle F."/>
            <person name="Garcia J.L."/>
        </authorList>
    </citation>
    <scope>NUCLEOTIDE SEQUENCE [LARGE SCALE GENOMIC DNA]</scope>
    <source>
        <strain evidence="2 3">PHM037</strain>
    </source>
</reference>
<dbReference type="PROSITE" id="PS00061">
    <property type="entry name" value="ADH_SHORT"/>
    <property type="match status" value="1"/>
</dbReference>
<dbReference type="RefSeq" id="WP_158195347.1">
    <property type="nucleotide sequence ID" value="NZ_CP046908.1"/>
</dbReference>
<organism evidence="2 3">
    <name type="scientific">Stappia indica</name>
    <dbReference type="NCBI Taxonomy" id="538381"/>
    <lineage>
        <taxon>Bacteria</taxon>
        <taxon>Pseudomonadati</taxon>
        <taxon>Pseudomonadota</taxon>
        <taxon>Alphaproteobacteria</taxon>
        <taxon>Hyphomicrobiales</taxon>
        <taxon>Stappiaceae</taxon>
        <taxon>Stappia</taxon>
    </lineage>
</organism>
<dbReference type="PRINTS" id="PR00080">
    <property type="entry name" value="SDRFAMILY"/>
</dbReference>
<dbReference type="Pfam" id="PF00106">
    <property type="entry name" value="adh_short"/>
    <property type="match status" value="1"/>
</dbReference>
<dbReference type="InterPro" id="IPR051911">
    <property type="entry name" value="SDR_oxidoreductase"/>
</dbReference>
<dbReference type="PRINTS" id="PR00081">
    <property type="entry name" value="GDHRDH"/>
</dbReference>
<dbReference type="EMBL" id="CP046908">
    <property type="protein sequence ID" value="QGZ36513.1"/>
    <property type="molecule type" value="Genomic_DNA"/>
</dbReference>
<dbReference type="PANTHER" id="PTHR43976:SF20">
    <property type="entry name" value="AGROPINE SYNTHESIS REDUCTASE"/>
    <property type="match status" value="1"/>
</dbReference>
<name>A0A857CBR4_9HYPH</name>
<accession>A0A857CBR4</accession>
<evidence type="ECO:0000313" key="3">
    <source>
        <dbReference type="Proteomes" id="UP000435648"/>
    </source>
</evidence>
<dbReference type="Gene3D" id="3.40.50.720">
    <property type="entry name" value="NAD(P)-binding Rossmann-like Domain"/>
    <property type="match status" value="1"/>
</dbReference>
<dbReference type="AlphaFoldDB" id="A0A857CBR4"/>
<evidence type="ECO:0000256" key="1">
    <source>
        <dbReference type="RuleBase" id="RU000363"/>
    </source>
</evidence>
<dbReference type="SUPFAM" id="SSF51735">
    <property type="entry name" value="NAD(P)-binding Rossmann-fold domains"/>
    <property type="match status" value="1"/>
</dbReference>